<protein>
    <submittedName>
        <fullName evidence="1">Uncharacterized protein</fullName>
    </submittedName>
</protein>
<dbReference type="Proteomes" id="UP000821845">
    <property type="component" value="Chromosome 1"/>
</dbReference>
<dbReference type="EMBL" id="CM023481">
    <property type="protein sequence ID" value="KAH6947006.1"/>
    <property type="molecule type" value="Genomic_DNA"/>
</dbReference>
<keyword evidence="2" id="KW-1185">Reference proteome</keyword>
<accession>A0ACB7TLA0</accession>
<name>A0ACB7TLA0_HYAAI</name>
<reference evidence="1" key="1">
    <citation type="submission" date="2020-05" db="EMBL/GenBank/DDBJ databases">
        <title>Large-scale comparative analyses of tick genomes elucidate their genetic diversity and vector capacities.</title>
        <authorList>
            <person name="Jia N."/>
            <person name="Wang J."/>
            <person name="Shi W."/>
            <person name="Du L."/>
            <person name="Sun Y."/>
            <person name="Zhan W."/>
            <person name="Jiang J."/>
            <person name="Wang Q."/>
            <person name="Zhang B."/>
            <person name="Ji P."/>
            <person name="Sakyi L.B."/>
            <person name="Cui X."/>
            <person name="Yuan T."/>
            <person name="Jiang B."/>
            <person name="Yang W."/>
            <person name="Lam T.T.-Y."/>
            <person name="Chang Q."/>
            <person name="Ding S."/>
            <person name="Wang X."/>
            <person name="Zhu J."/>
            <person name="Ruan X."/>
            <person name="Zhao L."/>
            <person name="Wei J."/>
            <person name="Que T."/>
            <person name="Du C."/>
            <person name="Cheng J."/>
            <person name="Dai P."/>
            <person name="Han X."/>
            <person name="Huang E."/>
            <person name="Gao Y."/>
            <person name="Liu J."/>
            <person name="Shao H."/>
            <person name="Ye R."/>
            <person name="Li L."/>
            <person name="Wei W."/>
            <person name="Wang X."/>
            <person name="Wang C."/>
            <person name="Yang T."/>
            <person name="Huo Q."/>
            <person name="Li W."/>
            <person name="Guo W."/>
            <person name="Chen H."/>
            <person name="Zhou L."/>
            <person name="Ni X."/>
            <person name="Tian J."/>
            <person name="Zhou Y."/>
            <person name="Sheng Y."/>
            <person name="Liu T."/>
            <person name="Pan Y."/>
            <person name="Xia L."/>
            <person name="Li J."/>
            <person name="Zhao F."/>
            <person name="Cao W."/>
        </authorList>
    </citation>
    <scope>NUCLEOTIDE SEQUENCE</scope>
    <source>
        <strain evidence="1">Hyas-2018</strain>
    </source>
</reference>
<gene>
    <name evidence="1" type="ORF">HPB50_016652</name>
</gene>
<comment type="caution">
    <text evidence="1">The sequence shown here is derived from an EMBL/GenBank/DDBJ whole genome shotgun (WGS) entry which is preliminary data.</text>
</comment>
<sequence length="169" mass="18597">MVNPVQVCFKKPTSRPYTLCCPPRCDRDREGDAVGCSALLHPGMARGLPPDVAPPRECVVRCLESWCLRIERPLPPDCEDTMPYIVGAERPARPATLLDACGESPSGPRCRRRRSRARRPHLLSALGRPASLPARHGHHVTRERARARAPALPLSATASTRRRDARGAC</sequence>
<evidence type="ECO:0000313" key="1">
    <source>
        <dbReference type="EMBL" id="KAH6947006.1"/>
    </source>
</evidence>
<evidence type="ECO:0000313" key="2">
    <source>
        <dbReference type="Proteomes" id="UP000821845"/>
    </source>
</evidence>
<organism evidence="1 2">
    <name type="scientific">Hyalomma asiaticum</name>
    <name type="common">Tick</name>
    <dbReference type="NCBI Taxonomy" id="266040"/>
    <lineage>
        <taxon>Eukaryota</taxon>
        <taxon>Metazoa</taxon>
        <taxon>Ecdysozoa</taxon>
        <taxon>Arthropoda</taxon>
        <taxon>Chelicerata</taxon>
        <taxon>Arachnida</taxon>
        <taxon>Acari</taxon>
        <taxon>Parasitiformes</taxon>
        <taxon>Ixodida</taxon>
        <taxon>Ixodoidea</taxon>
        <taxon>Ixodidae</taxon>
        <taxon>Hyalomminae</taxon>
        <taxon>Hyalomma</taxon>
    </lineage>
</organism>
<proteinExistence type="predicted"/>